<dbReference type="PANTHER" id="PTHR11911:SF111">
    <property type="entry name" value="INOSINE-5'-MONOPHOSPHATE DEHYDROGENASE"/>
    <property type="match status" value="1"/>
</dbReference>
<feature type="active site" description="Thioimidate intermediate" evidence="11">
    <location>
        <position position="305"/>
    </location>
</feature>
<dbReference type="NCBIfam" id="TIGR01302">
    <property type="entry name" value="IMP_dehydrog"/>
    <property type="match status" value="1"/>
</dbReference>
<dbReference type="PROSITE" id="PS00487">
    <property type="entry name" value="IMP_DH_GMP_RED"/>
    <property type="match status" value="1"/>
</dbReference>
<dbReference type="InterPro" id="IPR000644">
    <property type="entry name" value="CBS_dom"/>
</dbReference>
<feature type="binding site" evidence="11">
    <location>
        <position position="248"/>
    </location>
    <ligand>
        <name>NAD(+)</name>
        <dbReference type="ChEBI" id="CHEBI:57540"/>
    </ligand>
</feature>
<dbReference type="CDD" id="cd00381">
    <property type="entry name" value="IMPDH"/>
    <property type="match status" value="1"/>
</dbReference>
<dbReference type="Pfam" id="PF00478">
    <property type="entry name" value="IMPDH"/>
    <property type="match status" value="1"/>
</dbReference>
<feature type="binding site" evidence="11">
    <location>
        <position position="470"/>
    </location>
    <ligand>
        <name>K(+)</name>
        <dbReference type="ChEBI" id="CHEBI:29103"/>
        <note>ligand shared between two tetrameric partners</note>
    </ligand>
</feature>
<dbReference type="PANTHER" id="PTHR11911">
    <property type="entry name" value="INOSINE-5-MONOPHOSPHATE DEHYDROGENASE RELATED"/>
    <property type="match status" value="1"/>
</dbReference>
<feature type="binding site" description="in other chain" evidence="11">
    <location>
        <position position="300"/>
    </location>
    <ligand>
        <name>K(+)</name>
        <dbReference type="ChEBI" id="CHEBI:29103"/>
        <note>ligand shared between two tetrameric partners</note>
    </ligand>
</feature>
<evidence type="ECO:0000256" key="1">
    <source>
        <dbReference type="ARBA" id="ARBA00001958"/>
    </source>
</evidence>
<feature type="binding site" evidence="11">
    <location>
        <position position="469"/>
    </location>
    <ligand>
        <name>K(+)</name>
        <dbReference type="ChEBI" id="CHEBI:29103"/>
        <note>ligand shared between two tetrameric partners</note>
    </ligand>
</feature>
<reference evidence="16 17" key="1">
    <citation type="submission" date="2022-08" db="EMBL/GenBank/DDBJ databases">
        <title>Polyphasic taxonomy analysis of Qipengyuania sp.RS5-5.</title>
        <authorList>
            <person name="Xamxidin M."/>
            <person name="Wu M."/>
        </authorList>
    </citation>
    <scope>NUCLEOTIDE SEQUENCE [LARGE SCALE GENOMIC DNA]</scope>
    <source>
        <strain evidence="16 17">RS5-5</strain>
    </source>
</reference>
<feature type="binding site" evidence="11">
    <location>
        <position position="471"/>
    </location>
    <ligand>
        <name>K(+)</name>
        <dbReference type="ChEBI" id="CHEBI:29103"/>
        <note>ligand shared between two tetrameric partners</note>
    </ligand>
</feature>
<dbReference type="InterPro" id="IPR013785">
    <property type="entry name" value="Aldolase_TIM"/>
</dbReference>
<comment type="caution">
    <text evidence="11">Lacks conserved residue(s) required for the propagation of feature annotation.</text>
</comment>
<dbReference type="SUPFAM" id="SSF51412">
    <property type="entry name" value="Inosine monophosphate dehydrogenase (IMPDH)"/>
    <property type="match status" value="1"/>
</dbReference>
<comment type="similarity">
    <text evidence="2 11 13">Belongs to the IMPDH/GMPR family.</text>
</comment>
<evidence type="ECO:0000256" key="8">
    <source>
        <dbReference type="ARBA" id="ARBA00023027"/>
    </source>
</evidence>
<feature type="domain" description="CBS" evidence="15">
    <location>
        <begin position="94"/>
        <end position="153"/>
    </location>
</feature>
<dbReference type="PIRSF" id="PIRSF000130">
    <property type="entry name" value="IMPDH"/>
    <property type="match status" value="1"/>
</dbReference>
<proteinExistence type="inferred from homology"/>
<feature type="binding site" evidence="11">
    <location>
        <begin position="361"/>
        <end position="362"/>
    </location>
    <ligand>
        <name>IMP</name>
        <dbReference type="ChEBI" id="CHEBI:58053"/>
    </ligand>
</feature>
<keyword evidence="5 11" id="KW-0658">Purine biosynthesis</keyword>
<dbReference type="EC" id="1.1.1.205" evidence="11 14"/>
<feature type="domain" description="CBS" evidence="15">
    <location>
        <begin position="154"/>
        <end position="211"/>
    </location>
</feature>
<dbReference type="Gene3D" id="3.20.20.70">
    <property type="entry name" value="Aldolase class I"/>
    <property type="match status" value="1"/>
</dbReference>
<dbReference type="Pfam" id="PF00571">
    <property type="entry name" value="CBS"/>
    <property type="match status" value="2"/>
</dbReference>
<dbReference type="InterPro" id="IPR001093">
    <property type="entry name" value="IMP_DH_GMPRt"/>
</dbReference>
<comment type="activity regulation">
    <text evidence="11">Mycophenolic acid (MPA) is a non-competitive inhibitor that prevents formation of the closed enzyme conformation by binding to the same site as the amobile flap. In contrast, mizoribine monophosphate (MZP) is a competitive inhibitor that induces the closed conformation. MPA is a potent inhibitor of mammalian IMPDHs but a poor inhibitor of the bacterial enzymes. MZP is a more potent inhibitor of bacterial IMPDH.</text>
</comment>
<feature type="binding site" evidence="11">
    <location>
        <begin position="385"/>
        <end position="389"/>
    </location>
    <ligand>
        <name>IMP</name>
        <dbReference type="ChEBI" id="CHEBI:58053"/>
    </ligand>
</feature>
<keyword evidence="4 11" id="KW-0332">GMP biosynthesis</keyword>
<comment type="function">
    <text evidence="11">Catalyzes the conversion of inosine 5'-phosphate (IMP) to xanthosine 5'-phosphate (XMP), the first committed and rate-limiting step in the de novo synthesis of guanine nucleotides, and therefore plays an important role in the regulation of cell growth.</text>
</comment>
<dbReference type="SUPFAM" id="SSF54631">
    <property type="entry name" value="CBS-domain pair"/>
    <property type="match status" value="1"/>
</dbReference>
<dbReference type="InterPro" id="IPR015875">
    <property type="entry name" value="IMP_DH/GMP_Rdtase_CS"/>
</dbReference>
<feature type="binding site" evidence="11">
    <location>
        <position position="415"/>
    </location>
    <ligand>
        <name>IMP</name>
        <dbReference type="ChEBI" id="CHEBI:58053"/>
    </ligand>
</feature>
<evidence type="ECO:0000256" key="11">
    <source>
        <dbReference type="HAMAP-Rule" id="MF_01964"/>
    </source>
</evidence>
<evidence type="ECO:0000313" key="17">
    <source>
        <dbReference type="Proteomes" id="UP001206067"/>
    </source>
</evidence>
<name>A0ABT1XSJ7_9SPHN</name>
<keyword evidence="17" id="KW-1185">Reference proteome</keyword>
<keyword evidence="9 12" id="KW-0129">CBS domain</keyword>
<gene>
    <name evidence="11 16" type="primary">guaB</name>
    <name evidence="16" type="ORF">NSO95_06755</name>
</gene>
<organism evidence="16 17">
    <name type="scientific">Parerythrobacter lacustris</name>
    <dbReference type="NCBI Taxonomy" id="2969984"/>
    <lineage>
        <taxon>Bacteria</taxon>
        <taxon>Pseudomonadati</taxon>
        <taxon>Pseudomonadota</taxon>
        <taxon>Alphaproteobacteria</taxon>
        <taxon>Sphingomonadales</taxon>
        <taxon>Erythrobacteraceae</taxon>
        <taxon>Parerythrobacter</taxon>
    </lineage>
</organism>
<protein>
    <recommendedName>
        <fullName evidence="11 14">Inosine-5'-monophosphate dehydrogenase</fullName>
        <shortName evidence="11">IMP dehydrogenase</shortName>
        <shortName evidence="11">IMPD</shortName>
        <shortName evidence="11">IMPDH</shortName>
        <ecNumber evidence="11 14">1.1.1.205</ecNumber>
    </recommendedName>
</protein>
<keyword evidence="3 11" id="KW-0479">Metal-binding</keyword>
<evidence type="ECO:0000256" key="5">
    <source>
        <dbReference type="ARBA" id="ARBA00022755"/>
    </source>
</evidence>
<comment type="cofactor">
    <cofactor evidence="1 11">
        <name>K(+)</name>
        <dbReference type="ChEBI" id="CHEBI:29103"/>
    </cofactor>
</comment>
<keyword evidence="6 11" id="KW-0630">Potassium</keyword>
<feature type="binding site" evidence="11">
    <location>
        <begin position="338"/>
        <end position="340"/>
    </location>
    <ligand>
        <name>IMP</name>
        <dbReference type="ChEBI" id="CHEBI:58053"/>
    </ligand>
</feature>
<dbReference type="HAMAP" id="MF_01964">
    <property type="entry name" value="IMPDH"/>
    <property type="match status" value="1"/>
</dbReference>
<feature type="binding site" description="in other chain" evidence="11">
    <location>
        <position position="302"/>
    </location>
    <ligand>
        <name>K(+)</name>
        <dbReference type="ChEBI" id="CHEBI:29103"/>
        <note>ligand shared between two tetrameric partners</note>
    </ligand>
</feature>
<sequence length="487" mass="51450">MQIKDIPLGLTFDDVLLRPGESDILPSMANTATRLTREIALNIPILSAAMDTVTEADMAIVMAQLGGIGVLHRNLEIDEQCAAVRAVKRFESGMVVNPITISPDATLGDAQALMTQHRISGIPVTDRDGKLCGILTNRDVRFAENPMQPVRELMTTENLAVVPLGTGQEEARRLLHQRRIEKLLVVDSDYRCIGLITVKDIEKAVNYPNATKDQTGRLRVAAATTVGDKGFARTQALIDAEVDVVIIDTAHGHNRDVARAVERAKTLSNSVQIVAGNVATAEATRALIDAGADAVKVGIGPGSICTTRVVAGVGVPQLTAIMESAEEAAKSNVPVIADGGLRTSGDAAKALAAGASSIMIGSMLAGTAEAPGETFLYQGRSYKSYRGMGSVGAMARGSADRYFQADVSALKLVPEGIEGQVPFKGPASDVIHQLVGGVKAAMGYTGSATIEDLQQRAQFVRITNAGLNESHVHDVAITREAPNYPTR</sequence>
<evidence type="ECO:0000256" key="14">
    <source>
        <dbReference type="RuleBase" id="RU003928"/>
    </source>
</evidence>
<keyword evidence="8 11" id="KW-0520">NAD</keyword>
<comment type="pathway">
    <text evidence="11 14">Purine metabolism; XMP biosynthesis via de novo pathway; XMP from IMP: step 1/1.</text>
</comment>
<dbReference type="RefSeq" id="WP_257595420.1">
    <property type="nucleotide sequence ID" value="NZ_JANKHH010000004.1"/>
</dbReference>
<evidence type="ECO:0000256" key="4">
    <source>
        <dbReference type="ARBA" id="ARBA00022749"/>
    </source>
</evidence>
<evidence type="ECO:0000259" key="15">
    <source>
        <dbReference type="PROSITE" id="PS51371"/>
    </source>
</evidence>
<evidence type="ECO:0000256" key="7">
    <source>
        <dbReference type="ARBA" id="ARBA00023002"/>
    </source>
</evidence>
<accession>A0ABT1XSJ7</accession>
<feature type="binding site" description="in other chain" evidence="11">
    <location>
        <position position="305"/>
    </location>
    <ligand>
        <name>K(+)</name>
        <dbReference type="ChEBI" id="CHEBI:29103"/>
        <note>ligand shared between two tetrameric partners</note>
    </ligand>
</feature>
<dbReference type="SMART" id="SM00116">
    <property type="entry name" value="CBS"/>
    <property type="match status" value="2"/>
</dbReference>
<dbReference type="InterPro" id="IPR046342">
    <property type="entry name" value="CBS_dom_sf"/>
</dbReference>
<comment type="caution">
    <text evidence="16">The sequence shown here is derived from an EMBL/GenBank/DDBJ whole genome shotgun (WGS) entry which is preliminary data.</text>
</comment>
<evidence type="ECO:0000256" key="2">
    <source>
        <dbReference type="ARBA" id="ARBA00005502"/>
    </source>
</evidence>
<comment type="catalytic activity">
    <reaction evidence="10 11 14">
        <text>IMP + NAD(+) + H2O = XMP + NADH + H(+)</text>
        <dbReference type="Rhea" id="RHEA:11708"/>
        <dbReference type="ChEBI" id="CHEBI:15377"/>
        <dbReference type="ChEBI" id="CHEBI:15378"/>
        <dbReference type="ChEBI" id="CHEBI:57464"/>
        <dbReference type="ChEBI" id="CHEBI:57540"/>
        <dbReference type="ChEBI" id="CHEBI:57945"/>
        <dbReference type="ChEBI" id="CHEBI:58053"/>
        <dbReference type="EC" id="1.1.1.205"/>
    </reaction>
</comment>
<keyword evidence="7 11" id="KW-0560">Oxidoreductase</keyword>
<evidence type="ECO:0000256" key="3">
    <source>
        <dbReference type="ARBA" id="ARBA00022723"/>
    </source>
</evidence>
<dbReference type="SMART" id="SM01240">
    <property type="entry name" value="IMPDH"/>
    <property type="match status" value="1"/>
</dbReference>
<dbReference type="PROSITE" id="PS51371">
    <property type="entry name" value="CBS"/>
    <property type="match status" value="2"/>
</dbReference>
<evidence type="ECO:0000256" key="6">
    <source>
        <dbReference type="ARBA" id="ARBA00022958"/>
    </source>
</evidence>
<dbReference type="InterPro" id="IPR005990">
    <property type="entry name" value="IMP_DH"/>
</dbReference>
<evidence type="ECO:0000256" key="13">
    <source>
        <dbReference type="RuleBase" id="RU003927"/>
    </source>
</evidence>
<dbReference type="CDD" id="cd04601">
    <property type="entry name" value="CBS_pair_IMPDH"/>
    <property type="match status" value="1"/>
</dbReference>
<dbReference type="GO" id="GO:0003938">
    <property type="term" value="F:IMP dehydrogenase activity"/>
    <property type="evidence" value="ECO:0007669"/>
    <property type="project" value="UniProtKB-EC"/>
</dbReference>
<dbReference type="EMBL" id="JANKHH010000004">
    <property type="protein sequence ID" value="MCR2833640.1"/>
    <property type="molecule type" value="Genomic_DNA"/>
</dbReference>
<feature type="active site" description="Proton acceptor" evidence="11">
    <location>
        <position position="401"/>
    </location>
</feature>
<evidence type="ECO:0000256" key="12">
    <source>
        <dbReference type="PROSITE-ProRule" id="PRU00703"/>
    </source>
</evidence>
<evidence type="ECO:0000256" key="10">
    <source>
        <dbReference type="ARBA" id="ARBA00048028"/>
    </source>
</evidence>
<dbReference type="Proteomes" id="UP001206067">
    <property type="component" value="Unassembled WGS sequence"/>
</dbReference>
<feature type="binding site" evidence="11">
    <location>
        <begin position="298"/>
        <end position="300"/>
    </location>
    <ligand>
        <name>NAD(+)</name>
        <dbReference type="ChEBI" id="CHEBI:57540"/>
    </ligand>
</feature>
<comment type="subunit">
    <text evidence="11">Homotetramer.</text>
</comment>
<evidence type="ECO:0000256" key="9">
    <source>
        <dbReference type="ARBA" id="ARBA00023122"/>
    </source>
</evidence>
<evidence type="ECO:0000313" key="16">
    <source>
        <dbReference type="EMBL" id="MCR2833640.1"/>
    </source>
</evidence>
<feature type="binding site" evidence="11">
    <location>
        <position position="303"/>
    </location>
    <ligand>
        <name>IMP</name>
        <dbReference type="ChEBI" id="CHEBI:58053"/>
    </ligand>
</feature>